<evidence type="ECO:0000313" key="1">
    <source>
        <dbReference type="EMBL" id="GAA4460102.1"/>
    </source>
</evidence>
<dbReference type="InterPro" id="IPR012808">
    <property type="entry name" value="CHP02453"/>
</dbReference>
<dbReference type="Pfam" id="PF09365">
    <property type="entry name" value="DUF2461"/>
    <property type="match status" value="1"/>
</dbReference>
<dbReference type="InterPro" id="IPR015996">
    <property type="entry name" value="UCP028451"/>
</dbReference>
<sequence>MEQLAQNNNKSWFDTHKNEYLAAKDDYEALVTEVLAGMATLDPAFKDVDPKKSIMRIYRDVRFSKDKSPYKTNLGAGFGMGGGKNTGAGYYLHIEPGKSFAGGGLWQPEGPALKAIRQEIDYNFEEFGKIVNDKKFKKMFAQIDGDKLVKAPQGYSDDNPAIEYLRLKSFTVGAPLPDADLTKKGAAKKIVDAFATMKPFVDFLNKGVV</sequence>
<protein>
    <submittedName>
        <fullName evidence="1">DUF2461 domain-containing protein</fullName>
    </submittedName>
</protein>
<evidence type="ECO:0000313" key="2">
    <source>
        <dbReference type="Proteomes" id="UP001500067"/>
    </source>
</evidence>
<dbReference type="Proteomes" id="UP001500067">
    <property type="component" value="Unassembled WGS sequence"/>
</dbReference>
<comment type="caution">
    <text evidence="1">The sequence shown here is derived from an EMBL/GenBank/DDBJ whole genome shotgun (WGS) entry which is preliminary data.</text>
</comment>
<dbReference type="NCBIfam" id="TIGR02453">
    <property type="entry name" value="TIGR02453 family protein"/>
    <property type="match status" value="1"/>
</dbReference>
<gene>
    <name evidence="1" type="ORF">GCM10023093_02210</name>
</gene>
<proteinExistence type="predicted"/>
<dbReference type="PANTHER" id="PTHR36452:SF1">
    <property type="entry name" value="DUF2461 DOMAIN-CONTAINING PROTEIN"/>
    <property type="match status" value="1"/>
</dbReference>
<dbReference type="PANTHER" id="PTHR36452">
    <property type="entry name" value="CHROMOSOME 12, WHOLE GENOME SHOTGUN SEQUENCE"/>
    <property type="match status" value="1"/>
</dbReference>
<accession>A0ABP8N4Z1</accession>
<keyword evidence="2" id="KW-1185">Reference proteome</keyword>
<dbReference type="EMBL" id="BAABFA010000004">
    <property type="protein sequence ID" value="GAA4460102.1"/>
    <property type="molecule type" value="Genomic_DNA"/>
</dbReference>
<name>A0ABP8N4Z1_9BACT</name>
<reference evidence="2" key="1">
    <citation type="journal article" date="2019" name="Int. J. Syst. Evol. Microbiol.">
        <title>The Global Catalogue of Microorganisms (GCM) 10K type strain sequencing project: providing services to taxonomists for standard genome sequencing and annotation.</title>
        <authorList>
            <consortium name="The Broad Institute Genomics Platform"/>
            <consortium name="The Broad Institute Genome Sequencing Center for Infectious Disease"/>
            <person name="Wu L."/>
            <person name="Ma J."/>
        </authorList>
    </citation>
    <scope>NUCLEOTIDE SEQUENCE [LARGE SCALE GENOMIC DNA]</scope>
    <source>
        <strain evidence="2">JCM 32105</strain>
    </source>
</reference>
<dbReference type="PIRSF" id="PIRSF028451">
    <property type="entry name" value="UCP028451"/>
    <property type="match status" value="1"/>
</dbReference>
<organism evidence="1 2">
    <name type="scientific">Nemorincola caseinilytica</name>
    <dbReference type="NCBI Taxonomy" id="2054315"/>
    <lineage>
        <taxon>Bacteria</taxon>
        <taxon>Pseudomonadati</taxon>
        <taxon>Bacteroidota</taxon>
        <taxon>Chitinophagia</taxon>
        <taxon>Chitinophagales</taxon>
        <taxon>Chitinophagaceae</taxon>
        <taxon>Nemorincola</taxon>
    </lineage>
</organism>